<dbReference type="Pfam" id="PF13458">
    <property type="entry name" value="Peripla_BP_6"/>
    <property type="match status" value="1"/>
</dbReference>
<dbReference type="AlphaFoldDB" id="F5YFY5"/>
<sequence>MKKVLIAGCLLLLSLSMVMAGGGSDQTIKIGLNIPLTGDSPKVGEGAKYASEIVQKELEAAGGLDVKGKKYKVQFVIVDNELKADSAVQAALRLVVQDQVLAVMGPCGSGRAIPAGQVNNENRTPMVSPWATNPAVTLNRPYVFRACILDPVQAPAAVNFAGSQFPQAKKTAILYNLDDDYSKTLAELFRDSWTKSNGSGSVVAFESFGQKDQDFSVQLTRIINAGADLLYLPDYYNHVALIIPQAKDLGWGNKPILGSDSWGSADLVSLSNGAVKGYYFTTHYAAAGAVGATKAFIDKYKAAYGYTPDDVAALSYDSIHIILQAIQTAGITGNLQTDRDGIKNAIATMKNFDGITGKMTFDANGDPEKPAVVVRVNDAGEFEYVTSM</sequence>
<keyword evidence="6" id="KW-1185">Reference proteome</keyword>
<dbReference type="InterPro" id="IPR028081">
    <property type="entry name" value="Leu-bd"/>
</dbReference>
<dbReference type="CDD" id="cd06347">
    <property type="entry name" value="PBP1_ABC_LivK_ligand_binding-like"/>
    <property type="match status" value="1"/>
</dbReference>
<dbReference type="RefSeq" id="WP_015710678.1">
    <property type="nucleotide sequence ID" value="NC_015577.1"/>
</dbReference>
<organism evidence="5 6">
    <name type="scientific">Leadbettera azotonutricia (strain ATCC BAA-888 / DSM 13862 / ZAS-9)</name>
    <name type="common">Treponema azotonutricium</name>
    <dbReference type="NCBI Taxonomy" id="545695"/>
    <lineage>
        <taxon>Bacteria</taxon>
        <taxon>Pseudomonadati</taxon>
        <taxon>Spirochaetota</taxon>
        <taxon>Spirochaetia</taxon>
        <taxon>Spirochaetales</taxon>
        <taxon>Breznakiellaceae</taxon>
        <taxon>Leadbettera</taxon>
    </lineage>
</organism>
<name>F5YFY5_LEAAZ</name>
<keyword evidence="2 3" id="KW-0732">Signal</keyword>
<feature type="chain" id="PRO_5003331830" evidence="3">
    <location>
        <begin position="21"/>
        <end position="388"/>
    </location>
</feature>
<gene>
    <name evidence="5" type="ordered locus">TREAZ_1322</name>
</gene>
<dbReference type="PANTHER" id="PTHR30483:SF6">
    <property type="entry name" value="PERIPLASMIC BINDING PROTEIN OF ABC TRANSPORTER FOR NATURAL AMINO ACIDS"/>
    <property type="match status" value="1"/>
</dbReference>
<dbReference type="HOGENOM" id="CLU_027128_6_1_12"/>
<reference evidence="5 6" key="2">
    <citation type="journal article" date="2011" name="ISME J.">
        <title>RNA-seq reveals cooperative metabolic interactions between two termite-gut spirochete species in co-culture.</title>
        <authorList>
            <person name="Rosenthal A.Z."/>
            <person name="Matson E.G."/>
            <person name="Eldar A."/>
            <person name="Leadbetter J.R."/>
        </authorList>
    </citation>
    <scope>NUCLEOTIDE SEQUENCE [LARGE SCALE GENOMIC DNA]</scope>
    <source>
        <strain evidence="6">ATCC BAA-888 / DSM 13862 / ZAS-9</strain>
    </source>
</reference>
<accession>F5YFY5</accession>
<comment type="similarity">
    <text evidence="1">Belongs to the leucine-binding protein family.</text>
</comment>
<dbReference type="Gene3D" id="3.40.50.2300">
    <property type="match status" value="2"/>
</dbReference>
<dbReference type="KEGG" id="taz:TREAZ_1322"/>
<keyword evidence="5" id="KW-0675">Receptor</keyword>
<evidence type="ECO:0000313" key="6">
    <source>
        <dbReference type="Proteomes" id="UP000009222"/>
    </source>
</evidence>
<dbReference type="SUPFAM" id="SSF53822">
    <property type="entry name" value="Periplasmic binding protein-like I"/>
    <property type="match status" value="1"/>
</dbReference>
<dbReference type="Proteomes" id="UP000009222">
    <property type="component" value="Chromosome"/>
</dbReference>
<dbReference type="EMBL" id="CP001841">
    <property type="protein sequence ID" value="AEF80988.1"/>
    <property type="molecule type" value="Genomic_DNA"/>
</dbReference>
<dbReference type="InterPro" id="IPR028082">
    <property type="entry name" value="Peripla_BP_I"/>
</dbReference>
<evidence type="ECO:0000256" key="3">
    <source>
        <dbReference type="SAM" id="SignalP"/>
    </source>
</evidence>
<feature type="signal peptide" evidence="3">
    <location>
        <begin position="1"/>
        <end position="20"/>
    </location>
</feature>
<reference evidence="6" key="1">
    <citation type="submission" date="2009-12" db="EMBL/GenBank/DDBJ databases">
        <title>Complete sequence of Treponema azotonutricium strain ZAS-9.</title>
        <authorList>
            <person name="Tetu S.G."/>
            <person name="Matson E."/>
            <person name="Ren Q."/>
            <person name="Seshadri R."/>
            <person name="Elbourne L."/>
            <person name="Hassan K.A."/>
            <person name="Durkin A."/>
            <person name="Radune D."/>
            <person name="Mohamoud Y."/>
            <person name="Shay R."/>
            <person name="Jin S."/>
            <person name="Zhang X."/>
            <person name="Lucey K."/>
            <person name="Ballor N.R."/>
            <person name="Ottesen E."/>
            <person name="Rosenthal R."/>
            <person name="Allen A."/>
            <person name="Leadbetter J.R."/>
            <person name="Paulsen I.T."/>
        </authorList>
    </citation>
    <scope>NUCLEOTIDE SEQUENCE [LARGE SCALE GENOMIC DNA]</scope>
    <source>
        <strain evidence="6">ATCC BAA-888 / DSM 13862 / ZAS-9</strain>
    </source>
</reference>
<feature type="domain" description="Leucine-binding protein" evidence="4">
    <location>
        <begin position="27"/>
        <end position="380"/>
    </location>
</feature>
<protein>
    <submittedName>
        <fullName evidence="5">Extracellular ligand-binding receptor</fullName>
    </submittedName>
</protein>
<dbReference type="PANTHER" id="PTHR30483">
    <property type="entry name" value="LEUCINE-SPECIFIC-BINDING PROTEIN"/>
    <property type="match status" value="1"/>
</dbReference>
<dbReference type="eggNOG" id="COG0683">
    <property type="taxonomic scope" value="Bacteria"/>
</dbReference>
<dbReference type="STRING" id="545695.TREAZ_1322"/>
<proteinExistence type="inferred from homology"/>
<evidence type="ECO:0000259" key="4">
    <source>
        <dbReference type="Pfam" id="PF13458"/>
    </source>
</evidence>
<evidence type="ECO:0000256" key="2">
    <source>
        <dbReference type="ARBA" id="ARBA00022729"/>
    </source>
</evidence>
<dbReference type="InterPro" id="IPR051010">
    <property type="entry name" value="BCAA_transport"/>
</dbReference>
<evidence type="ECO:0000313" key="5">
    <source>
        <dbReference type="EMBL" id="AEF80988.1"/>
    </source>
</evidence>
<dbReference type="InParanoid" id="F5YFY5"/>
<evidence type="ECO:0000256" key="1">
    <source>
        <dbReference type="ARBA" id="ARBA00010062"/>
    </source>
</evidence>
<dbReference type="OrthoDB" id="369860at2"/>